<keyword evidence="1" id="KW-0472">Membrane</keyword>
<comment type="caution">
    <text evidence="2">The sequence shown here is derived from an EMBL/GenBank/DDBJ whole genome shotgun (WGS) entry which is preliminary data.</text>
</comment>
<keyword evidence="1" id="KW-1133">Transmembrane helix</keyword>
<proteinExistence type="predicted"/>
<organism evidence="2">
    <name type="scientific">marine sediment metagenome</name>
    <dbReference type="NCBI Taxonomy" id="412755"/>
    <lineage>
        <taxon>unclassified sequences</taxon>
        <taxon>metagenomes</taxon>
        <taxon>ecological metagenomes</taxon>
    </lineage>
</organism>
<gene>
    <name evidence="2" type="ORF">S12H4_06813</name>
</gene>
<name>X1QS37_9ZZZZ</name>
<feature type="transmembrane region" description="Helical" evidence="1">
    <location>
        <begin position="6"/>
        <end position="38"/>
    </location>
</feature>
<reference evidence="2" key="1">
    <citation type="journal article" date="2014" name="Front. Microbiol.">
        <title>High frequency of phylogenetically diverse reductive dehalogenase-homologous genes in deep subseafloor sedimentary metagenomes.</title>
        <authorList>
            <person name="Kawai M."/>
            <person name="Futagami T."/>
            <person name="Toyoda A."/>
            <person name="Takaki Y."/>
            <person name="Nishi S."/>
            <person name="Hori S."/>
            <person name="Arai W."/>
            <person name="Tsubouchi T."/>
            <person name="Morono Y."/>
            <person name="Uchiyama I."/>
            <person name="Ito T."/>
            <person name="Fujiyama A."/>
            <person name="Inagaki F."/>
            <person name="Takami H."/>
        </authorList>
    </citation>
    <scope>NUCLEOTIDE SEQUENCE</scope>
    <source>
        <strain evidence="2">Expedition CK06-06</strain>
    </source>
</reference>
<sequence length="45" mass="5308">DKQTTTLYSVVVIIVYIVIYCIFLKPLQFIAIWLIFLFKTTVILI</sequence>
<protein>
    <submittedName>
        <fullName evidence="2">Uncharacterized protein</fullName>
    </submittedName>
</protein>
<feature type="non-terminal residue" evidence="2">
    <location>
        <position position="1"/>
    </location>
</feature>
<keyword evidence="1" id="KW-0812">Transmembrane</keyword>
<dbReference type="EMBL" id="BARW01002449">
    <property type="protein sequence ID" value="GAI71382.1"/>
    <property type="molecule type" value="Genomic_DNA"/>
</dbReference>
<evidence type="ECO:0000313" key="2">
    <source>
        <dbReference type="EMBL" id="GAI71382.1"/>
    </source>
</evidence>
<dbReference type="AlphaFoldDB" id="X1QS37"/>
<accession>X1QS37</accession>
<evidence type="ECO:0000256" key="1">
    <source>
        <dbReference type="SAM" id="Phobius"/>
    </source>
</evidence>